<evidence type="ECO:0000313" key="3">
    <source>
        <dbReference type="Proteomes" id="UP000828251"/>
    </source>
</evidence>
<feature type="region of interest" description="Disordered" evidence="1">
    <location>
        <begin position="78"/>
        <end position="104"/>
    </location>
</feature>
<sequence length="104" mass="12272">MVASTPRVPSSSTIPRSEQSTIMDMLQHIHWQQQAYWRYAKIQDDLIRDAFKKIFHNPFIFVPRFSNLIFEPWTPLSRKEQDDLSKDENDEAKARSYIEGSANK</sequence>
<reference evidence="2 3" key="1">
    <citation type="journal article" date="2021" name="Plant Biotechnol. J.">
        <title>Multi-omics assisted identification of the key and species-specific regulatory components of drought-tolerant mechanisms in Gossypium stocksii.</title>
        <authorList>
            <person name="Yu D."/>
            <person name="Ke L."/>
            <person name="Zhang D."/>
            <person name="Wu Y."/>
            <person name="Sun Y."/>
            <person name="Mei J."/>
            <person name="Sun J."/>
            <person name="Sun Y."/>
        </authorList>
    </citation>
    <scope>NUCLEOTIDE SEQUENCE [LARGE SCALE GENOMIC DNA]</scope>
    <source>
        <strain evidence="3">cv. E1</strain>
        <tissue evidence="2">Leaf</tissue>
    </source>
</reference>
<accession>A0A9D3WFF9</accession>
<keyword evidence="3" id="KW-1185">Reference proteome</keyword>
<dbReference type="Proteomes" id="UP000828251">
    <property type="component" value="Unassembled WGS sequence"/>
</dbReference>
<proteinExistence type="predicted"/>
<evidence type="ECO:0000256" key="1">
    <source>
        <dbReference type="SAM" id="MobiDB-lite"/>
    </source>
</evidence>
<protein>
    <submittedName>
        <fullName evidence="2">Uncharacterized protein</fullName>
    </submittedName>
</protein>
<evidence type="ECO:0000313" key="2">
    <source>
        <dbReference type="EMBL" id="KAH1122085.1"/>
    </source>
</evidence>
<dbReference type="AlphaFoldDB" id="A0A9D3WFF9"/>
<name>A0A9D3WFF9_9ROSI</name>
<feature type="compositionally biased region" description="Basic and acidic residues" evidence="1">
    <location>
        <begin position="78"/>
        <end position="96"/>
    </location>
</feature>
<gene>
    <name evidence="2" type="ORF">J1N35_005245</name>
</gene>
<organism evidence="2 3">
    <name type="scientific">Gossypium stocksii</name>
    <dbReference type="NCBI Taxonomy" id="47602"/>
    <lineage>
        <taxon>Eukaryota</taxon>
        <taxon>Viridiplantae</taxon>
        <taxon>Streptophyta</taxon>
        <taxon>Embryophyta</taxon>
        <taxon>Tracheophyta</taxon>
        <taxon>Spermatophyta</taxon>
        <taxon>Magnoliopsida</taxon>
        <taxon>eudicotyledons</taxon>
        <taxon>Gunneridae</taxon>
        <taxon>Pentapetalae</taxon>
        <taxon>rosids</taxon>
        <taxon>malvids</taxon>
        <taxon>Malvales</taxon>
        <taxon>Malvaceae</taxon>
        <taxon>Malvoideae</taxon>
        <taxon>Gossypium</taxon>
    </lineage>
</organism>
<comment type="caution">
    <text evidence="2">The sequence shown here is derived from an EMBL/GenBank/DDBJ whole genome shotgun (WGS) entry which is preliminary data.</text>
</comment>
<dbReference type="EMBL" id="JAIQCV010000002">
    <property type="protein sequence ID" value="KAH1122085.1"/>
    <property type="molecule type" value="Genomic_DNA"/>
</dbReference>